<dbReference type="AlphaFoldDB" id="S3C2K6"/>
<keyword evidence="4" id="KW-1185">Reference proteome</keyword>
<dbReference type="EMBL" id="KE148154">
    <property type="protein sequence ID" value="EPE05996.1"/>
    <property type="molecule type" value="Genomic_DNA"/>
</dbReference>
<dbReference type="Pfam" id="PF23155">
    <property type="entry name" value="DUF7053"/>
    <property type="match status" value="1"/>
</dbReference>
<sequence length="599" mass="64030">MPSLHFSLAYPLPADCAPDRVVAALQRYIPLITQNPYMVSYSRRPVNLPEIVDDPFFRDDGTALAAFEVVDRIVVVPGFAKKQVVIPCVMQRFGGGVRCRSFAAGGVKVWSTWRVMTKADAEASATAINRTSTDARGRPPTPPATPPAGTEYSLVEEARVECSSLVKPFVSRSFREAHIEILRKVIKDVLTEPERERMNYSVDELASADLVGLELLQTDQHTLQSRTTPVDIGPRRLERTRRNQVRRLHPELARKVERLLVGRDRPPLLKSLTKGGVVEHIAGVDARIDLRQGGEVKRQQADVFELGHVRSAEGQRLGAELARLGKRHTVPCVLERLAGKLGLDAGERRLAVVVVEHGVGAEGLEVVGVVSRRGRDHLVASELGELDADEARGGGAAVNQNSLGRRQGVAGPVEAETHSVVEGKADGGGDEAKGGGILVGHGVGDLESNVGLHGNDAGKRAVLELGLVGAVGTAGDAVADLEVLLDLGADGQDDTGVVAADARSNWAAHQALGALPVGGVEGDGRCLDEHVVIAQPGRSHLLEHDLGLALDDESACCGRNRHVGDGVCVCSGDKGKAVVENKKRRKRREECVTAESKDK</sequence>
<proteinExistence type="predicted"/>
<evidence type="ECO:0000313" key="4">
    <source>
        <dbReference type="Proteomes" id="UP000016923"/>
    </source>
</evidence>
<dbReference type="PANTHER" id="PTHR38117:SF1">
    <property type="entry name" value="DUF3074 DOMAIN-CONTAINING PROTEIN"/>
    <property type="match status" value="1"/>
</dbReference>
<evidence type="ECO:0000313" key="3">
    <source>
        <dbReference type="EMBL" id="EPE05996.1"/>
    </source>
</evidence>
<feature type="domain" description="DUF7053" evidence="2">
    <location>
        <begin position="5"/>
        <end position="188"/>
    </location>
</feature>
<dbReference type="OrthoDB" id="4276610at2759"/>
<evidence type="ECO:0000259" key="2">
    <source>
        <dbReference type="Pfam" id="PF23155"/>
    </source>
</evidence>
<reference evidence="3 4" key="1">
    <citation type="journal article" date="2013" name="BMC Genomics">
        <title>The genome and transcriptome of the pine saprophyte Ophiostoma piceae, and a comparison with the bark beetle-associated pine pathogen Grosmannia clavigera.</title>
        <authorList>
            <person name="Haridas S."/>
            <person name="Wang Y."/>
            <person name="Lim L."/>
            <person name="Massoumi Alamouti S."/>
            <person name="Jackman S."/>
            <person name="Docking R."/>
            <person name="Robertson G."/>
            <person name="Birol I."/>
            <person name="Bohlmann J."/>
            <person name="Breuil C."/>
        </authorList>
    </citation>
    <scope>NUCLEOTIDE SEQUENCE [LARGE SCALE GENOMIC DNA]</scope>
    <source>
        <strain evidence="3 4">UAMH 11346</strain>
    </source>
</reference>
<dbReference type="HOGENOM" id="CLU_455676_0_0_1"/>
<gene>
    <name evidence="3" type="ORF">F503_02825</name>
</gene>
<dbReference type="eggNOG" id="ENOG502RW2C">
    <property type="taxonomic scope" value="Eukaryota"/>
</dbReference>
<feature type="region of interest" description="Disordered" evidence="1">
    <location>
        <begin position="124"/>
        <end position="150"/>
    </location>
</feature>
<dbReference type="VEuPathDB" id="FungiDB:F503_02825"/>
<evidence type="ECO:0000256" key="1">
    <source>
        <dbReference type="SAM" id="MobiDB-lite"/>
    </source>
</evidence>
<organism evidence="3 4">
    <name type="scientific">Ophiostoma piceae (strain UAMH 11346)</name>
    <name type="common">Sap stain fungus</name>
    <dbReference type="NCBI Taxonomy" id="1262450"/>
    <lineage>
        <taxon>Eukaryota</taxon>
        <taxon>Fungi</taxon>
        <taxon>Dikarya</taxon>
        <taxon>Ascomycota</taxon>
        <taxon>Pezizomycotina</taxon>
        <taxon>Sordariomycetes</taxon>
        <taxon>Sordariomycetidae</taxon>
        <taxon>Ophiostomatales</taxon>
        <taxon>Ophiostomataceae</taxon>
        <taxon>Ophiostoma</taxon>
    </lineage>
</organism>
<protein>
    <recommendedName>
        <fullName evidence="2">DUF7053 domain-containing protein</fullName>
    </recommendedName>
</protein>
<name>S3C2K6_OPHP1</name>
<dbReference type="PANTHER" id="PTHR38117">
    <property type="entry name" value="NACHT AND WD40 DOMAIN PROTEIN"/>
    <property type="match status" value="1"/>
</dbReference>
<dbReference type="InterPro" id="IPR055481">
    <property type="entry name" value="DUF7053"/>
</dbReference>
<accession>S3C2K6</accession>
<dbReference type="STRING" id="1262450.S3C2K6"/>
<dbReference type="Proteomes" id="UP000016923">
    <property type="component" value="Unassembled WGS sequence"/>
</dbReference>